<dbReference type="Proteomes" id="UP001398420">
    <property type="component" value="Unassembled WGS sequence"/>
</dbReference>
<comment type="caution">
    <text evidence="4">The sequence shown here is derived from an EMBL/GenBank/DDBJ whole genome shotgun (WGS) entry which is preliminary data.</text>
</comment>
<proteinExistence type="predicted"/>
<keyword evidence="5" id="KW-1185">Reference proteome</keyword>
<accession>A0ABU9LNS1</accession>
<dbReference type="RefSeq" id="WP_342303096.1">
    <property type="nucleotide sequence ID" value="NZ_JBCEWA010000009.1"/>
</dbReference>
<evidence type="ECO:0000313" key="5">
    <source>
        <dbReference type="Proteomes" id="UP001398420"/>
    </source>
</evidence>
<dbReference type="InterPro" id="IPR011098">
    <property type="entry name" value="G5_dom"/>
</dbReference>
<gene>
    <name evidence="4" type="ORF">AAF454_12005</name>
</gene>
<dbReference type="Gene3D" id="2.20.230.10">
    <property type="entry name" value="Resuscitation-promoting factor rpfb"/>
    <property type="match status" value="1"/>
</dbReference>
<evidence type="ECO:0000256" key="2">
    <source>
        <dbReference type="SAM" id="SignalP"/>
    </source>
</evidence>
<name>A0ABU9LNS1_9BACL</name>
<sequence length="292" mass="33007">MESKKVCLSKKIVPSLMLGVLTLSAFATTASAELKDDSTHNAKYKCTLVIDKHTNDIMYEKGNPYYKKKKKQSFKYAEGKGAVCVQGKQGAVKGYYLGDSDEQYGMVEAIYTDFVKYSGEKMYLPSLGLKINGKKVNGFILTSYITDSAAKITGKKMHVVYTQSLRSKPAVSSKKLKKVYQDKSVVKVKKVSGSWAYVYSYSTKSYGWMPRKYLISSFTANRIVEKTVKPKVEYVPSNEIPKGTKKIWQKGKSSKYTYIYKDKYSNGKLLSSKLYKKYIDIEGYSTIYELGV</sequence>
<dbReference type="PROSITE" id="PS51109">
    <property type="entry name" value="G5"/>
    <property type="match status" value="1"/>
</dbReference>
<protein>
    <submittedName>
        <fullName evidence="4">G5 domain-containing protein</fullName>
    </submittedName>
</protein>
<feature type="domain" description="G5" evidence="3">
    <location>
        <begin position="214"/>
        <end position="292"/>
    </location>
</feature>
<feature type="chain" id="PRO_5045845760" evidence="2">
    <location>
        <begin position="33"/>
        <end position="292"/>
    </location>
</feature>
<dbReference type="EMBL" id="JBCEWA010000009">
    <property type="protein sequence ID" value="MEL5989129.1"/>
    <property type="molecule type" value="Genomic_DNA"/>
</dbReference>
<evidence type="ECO:0000256" key="1">
    <source>
        <dbReference type="ARBA" id="ARBA00022729"/>
    </source>
</evidence>
<reference evidence="4 5" key="1">
    <citation type="submission" date="2024-04" db="EMBL/GenBank/DDBJ databases">
        <authorList>
            <person name="Wu Y.S."/>
            <person name="Zhang L."/>
        </authorList>
    </citation>
    <scope>NUCLEOTIDE SEQUENCE [LARGE SCALE GENOMIC DNA]</scope>
    <source>
        <strain evidence="4 5">KG-01</strain>
    </source>
</reference>
<keyword evidence="1 2" id="KW-0732">Signal</keyword>
<evidence type="ECO:0000313" key="4">
    <source>
        <dbReference type="EMBL" id="MEL5989129.1"/>
    </source>
</evidence>
<dbReference type="Pfam" id="PF07501">
    <property type="entry name" value="G5"/>
    <property type="match status" value="1"/>
</dbReference>
<evidence type="ECO:0000259" key="3">
    <source>
        <dbReference type="PROSITE" id="PS51109"/>
    </source>
</evidence>
<organism evidence="4 5">
    <name type="scientific">Kurthia gibsonii</name>
    <dbReference type="NCBI Taxonomy" id="33946"/>
    <lineage>
        <taxon>Bacteria</taxon>
        <taxon>Bacillati</taxon>
        <taxon>Bacillota</taxon>
        <taxon>Bacilli</taxon>
        <taxon>Bacillales</taxon>
        <taxon>Caryophanaceae</taxon>
        <taxon>Kurthia</taxon>
    </lineage>
</organism>
<feature type="signal peptide" evidence="2">
    <location>
        <begin position="1"/>
        <end position="32"/>
    </location>
</feature>